<feature type="coiled-coil region" evidence="1">
    <location>
        <begin position="278"/>
        <end position="315"/>
    </location>
</feature>
<keyword evidence="1" id="KW-0175">Coiled coil</keyword>
<dbReference type="Proteomes" id="UP001595886">
    <property type="component" value="Unassembled WGS sequence"/>
</dbReference>
<keyword evidence="2" id="KW-0472">Membrane</keyword>
<evidence type="ECO:0000313" key="4">
    <source>
        <dbReference type="Proteomes" id="UP001595886"/>
    </source>
</evidence>
<accession>A0ABV9QVR0</accession>
<keyword evidence="2" id="KW-0812">Transmembrane</keyword>
<comment type="caution">
    <text evidence="3">The sequence shown here is derived from an EMBL/GenBank/DDBJ whole genome shotgun (WGS) entry which is preliminary data.</text>
</comment>
<evidence type="ECO:0000256" key="2">
    <source>
        <dbReference type="SAM" id="Phobius"/>
    </source>
</evidence>
<reference evidence="4" key="1">
    <citation type="journal article" date="2019" name="Int. J. Syst. Evol. Microbiol.">
        <title>The Global Catalogue of Microorganisms (GCM) 10K type strain sequencing project: providing services to taxonomists for standard genome sequencing and annotation.</title>
        <authorList>
            <consortium name="The Broad Institute Genomics Platform"/>
            <consortium name="The Broad Institute Genome Sequencing Center for Infectious Disease"/>
            <person name="Wu L."/>
            <person name="Ma J."/>
        </authorList>
    </citation>
    <scope>NUCLEOTIDE SEQUENCE [LARGE SCALE GENOMIC DNA]</scope>
    <source>
        <strain evidence="4">CCUG 30340</strain>
    </source>
</reference>
<gene>
    <name evidence="3" type="ORF">ACFO6Q_12455</name>
</gene>
<evidence type="ECO:0000313" key="3">
    <source>
        <dbReference type="EMBL" id="MFC4821141.1"/>
    </source>
</evidence>
<name>A0ABV9QVR0_9GAMM</name>
<keyword evidence="2" id="KW-1133">Transmembrane helix</keyword>
<dbReference type="RefSeq" id="WP_380021427.1">
    <property type="nucleotide sequence ID" value="NZ_JBHSHD010000010.1"/>
</dbReference>
<organism evidence="3 4">
    <name type="scientific">Dokdonella ginsengisoli</name>
    <dbReference type="NCBI Taxonomy" id="363846"/>
    <lineage>
        <taxon>Bacteria</taxon>
        <taxon>Pseudomonadati</taxon>
        <taxon>Pseudomonadota</taxon>
        <taxon>Gammaproteobacteria</taxon>
        <taxon>Lysobacterales</taxon>
        <taxon>Rhodanobacteraceae</taxon>
        <taxon>Dokdonella</taxon>
    </lineage>
</organism>
<feature type="coiled-coil region" evidence="1">
    <location>
        <begin position="81"/>
        <end position="115"/>
    </location>
</feature>
<feature type="transmembrane region" description="Helical" evidence="2">
    <location>
        <begin position="172"/>
        <end position="192"/>
    </location>
</feature>
<protein>
    <recommendedName>
        <fullName evidence="5">KfrA N-terminal DNA-binding domain-containing protein</fullName>
    </recommendedName>
</protein>
<proteinExistence type="predicted"/>
<keyword evidence="4" id="KW-1185">Reference proteome</keyword>
<evidence type="ECO:0000256" key="1">
    <source>
        <dbReference type="SAM" id="Coils"/>
    </source>
</evidence>
<dbReference type="EMBL" id="JBHSHD010000010">
    <property type="protein sequence ID" value="MFC4821141.1"/>
    <property type="molecule type" value="Genomic_DNA"/>
</dbReference>
<sequence length="323" mass="35475">MSTDLIRTSSIAQSISADSDEVLEIAKAQREITLSKDTSGRYEIPVADVSKFLQLLIKNNVAIDPMTMILVGRTAFLEKIVRDQNEQWRLLEEERKRLQARMEEIQEARAQDANVARGEMMAIAAQALGVMHGAATQGASLSASGPSVSGRGGGSGGASSISFTVWGLAFEMPIWLLVLLTLAVGAVLGFSASERENRVLAQASAKLREGFVAWLADVKKENDEKDEYLAAARKDTEIAIKKSDDAIAESTIAAMAATDANARAEKFKMAADESKKTINILRANEKSYIDQIRRYRNQIDRLEDQKARIDRGEKDLQVDVKKQ</sequence>
<evidence type="ECO:0008006" key="5">
    <source>
        <dbReference type="Google" id="ProtNLM"/>
    </source>
</evidence>